<name>A0A0S7EQZ2_9TELE</name>
<dbReference type="EMBL" id="GBYX01476427">
    <property type="protein sequence ID" value="JAO05250.1"/>
    <property type="molecule type" value="Transcribed_RNA"/>
</dbReference>
<proteinExistence type="predicted"/>
<gene>
    <name evidence="2" type="primary">PPUP9143</name>
</gene>
<reference evidence="2" key="1">
    <citation type="submission" date="2014-12" db="EMBL/GenBank/DDBJ databases">
        <title>Parallel Evolution in Life History Adaptation Evident in the Tissue-Specific Poeciliopsis prolifica transcriptome.</title>
        <authorList>
            <person name="Jue N.K."/>
            <person name="Foley R.J."/>
            <person name="Obergfell C."/>
            <person name="Reznick D.N."/>
            <person name="O'Neill R.J."/>
            <person name="O'Neill M.J."/>
        </authorList>
    </citation>
    <scope>NUCLEOTIDE SEQUENCE</scope>
</reference>
<protein>
    <submittedName>
        <fullName evidence="2">PPUP9143</fullName>
    </submittedName>
</protein>
<organism evidence="2">
    <name type="scientific">Poeciliopsis prolifica</name>
    <name type="common">blackstripe livebearer</name>
    <dbReference type="NCBI Taxonomy" id="188132"/>
    <lineage>
        <taxon>Eukaryota</taxon>
        <taxon>Metazoa</taxon>
        <taxon>Chordata</taxon>
        <taxon>Craniata</taxon>
        <taxon>Vertebrata</taxon>
        <taxon>Euteleostomi</taxon>
        <taxon>Actinopterygii</taxon>
        <taxon>Neopterygii</taxon>
        <taxon>Teleostei</taxon>
        <taxon>Neoteleostei</taxon>
        <taxon>Acanthomorphata</taxon>
        <taxon>Ovalentaria</taxon>
        <taxon>Atherinomorphae</taxon>
        <taxon>Cyprinodontiformes</taxon>
        <taxon>Poeciliidae</taxon>
        <taxon>Poeciliinae</taxon>
        <taxon>Poeciliopsis</taxon>
    </lineage>
</organism>
<feature type="region of interest" description="Disordered" evidence="1">
    <location>
        <begin position="91"/>
        <end position="113"/>
    </location>
</feature>
<accession>A0A0S7EQZ2</accession>
<sequence length="113" mass="12052">MFHLPEDRVFCQLILKLKAVLLDKKTGSCSVVKAFGSLLIQNQDPPPQVMCVLTWRDGEAGRQLDGGLLLRPDSQGGLWGSRPGCCGHQLGSLRLDGGGRPDSSTGRPDPGLG</sequence>
<evidence type="ECO:0000256" key="1">
    <source>
        <dbReference type="SAM" id="MobiDB-lite"/>
    </source>
</evidence>
<evidence type="ECO:0000313" key="2">
    <source>
        <dbReference type="EMBL" id="JAO05250.1"/>
    </source>
</evidence>
<dbReference type="AlphaFoldDB" id="A0A0S7EQZ2"/>
<feature type="non-terminal residue" evidence="2">
    <location>
        <position position="113"/>
    </location>
</feature>